<reference evidence="8" key="1">
    <citation type="submission" date="2023-08" db="EMBL/GenBank/DDBJ databases">
        <authorList>
            <person name="Messyasz A."/>
            <person name="Mannisto M.K."/>
            <person name="Kerkhof L.J."/>
            <person name="Haggblom M."/>
        </authorList>
    </citation>
    <scope>NUCLEOTIDE SEQUENCE</scope>
    <source>
        <strain evidence="8">M8UP39</strain>
    </source>
</reference>
<dbReference type="InterPro" id="IPR003783">
    <property type="entry name" value="Regulatory_RecX"/>
</dbReference>
<evidence type="ECO:0000256" key="3">
    <source>
        <dbReference type="ARBA" id="ARBA00018111"/>
    </source>
</evidence>
<evidence type="ECO:0000256" key="4">
    <source>
        <dbReference type="ARBA" id="ARBA00022490"/>
    </source>
</evidence>
<accession>A0AAU7Z5D7</accession>
<dbReference type="HAMAP" id="MF_01114">
    <property type="entry name" value="RecX"/>
    <property type="match status" value="1"/>
</dbReference>
<comment type="function">
    <text evidence="5">Modulates RecA activity.</text>
</comment>
<dbReference type="PANTHER" id="PTHR33602">
    <property type="entry name" value="REGULATORY PROTEIN RECX FAMILY PROTEIN"/>
    <property type="match status" value="1"/>
</dbReference>
<feature type="compositionally biased region" description="Acidic residues" evidence="6">
    <location>
        <begin position="179"/>
        <end position="188"/>
    </location>
</feature>
<dbReference type="KEGG" id="tgi:RBB81_07305"/>
<organism evidence="8">
    <name type="scientific">Tunturiibacter gelidiferens</name>
    <dbReference type="NCBI Taxonomy" id="3069689"/>
    <lineage>
        <taxon>Bacteria</taxon>
        <taxon>Pseudomonadati</taxon>
        <taxon>Acidobacteriota</taxon>
        <taxon>Terriglobia</taxon>
        <taxon>Terriglobales</taxon>
        <taxon>Acidobacteriaceae</taxon>
        <taxon>Tunturiibacter</taxon>
    </lineage>
</organism>
<dbReference type="PANTHER" id="PTHR33602:SF1">
    <property type="entry name" value="REGULATORY PROTEIN RECX FAMILY PROTEIN"/>
    <property type="match status" value="1"/>
</dbReference>
<dbReference type="Pfam" id="PF02631">
    <property type="entry name" value="RecX_HTH2"/>
    <property type="match status" value="1"/>
</dbReference>
<evidence type="ECO:0000256" key="1">
    <source>
        <dbReference type="ARBA" id="ARBA00004496"/>
    </source>
</evidence>
<dbReference type="InterPro" id="IPR036388">
    <property type="entry name" value="WH-like_DNA-bd_sf"/>
</dbReference>
<evidence type="ECO:0000313" key="8">
    <source>
        <dbReference type="EMBL" id="XCB23723.1"/>
    </source>
</evidence>
<gene>
    <name evidence="5" type="primary">recX</name>
    <name evidence="8" type="ORF">RBB81_07305</name>
</gene>
<evidence type="ECO:0000256" key="6">
    <source>
        <dbReference type="SAM" id="MobiDB-lite"/>
    </source>
</evidence>
<dbReference type="AlphaFoldDB" id="A0AAU7Z5D7"/>
<evidence type="ECO:0000256" key="5">
    <source>
        <dbReference type="HAMAP-Rule" id="MF_01114"/>
    </source>
</evidence>
<evidence type="ECO:0000259" key="7">
    <source>
        <dbReference type="Pfam" id="PF02631"/>
    </source>
</evidence>
<sequence>MAFARPKKREPVGEAGLFEYAVGTLARRMRTVRDLRRLMKTRAEEGEAGERAMDAVIVRLKELNYLSDTRFAEDYTRVRKEHEKFGKRRVQQDLMMKGVEKELVASTLESAYEDVDEVGLARQYIARKRMKKPGGESAQKETVRTMNRLMRAGFSSNAIFKVLKAWELPEEALAGVEEGGVDSDSYAELEERAGDSDSYAKQNEEE</sequence>
<dbReference type="RefSeq" id="WP_353073230.1">
    <property type="nucleotide sequence ID" value="NZ_CP132938.1"/>
</dbReference>
<dbReference type="EMBL" id="CP132938">
    <property type="protein sequence ID" value="XCB23723.1"/>
    <property type="molecule type" value="Genomic_DNA"/>
</dbReference>
<dbReference type="GO" id="GO:0005737">
    <property type="term" value="C:cytoplasm"/>
    <property type="evidence" value="ECO:0007669"/>
    <property type="project" value="UniProtKB-SubCell"/>
</dbReference>
<comment type="similarity">
    <text evidence="2 5">Belongs to the RecX family.</text>
</comment>
<name>A0AAU7Z5D7_9BACT</name>
<proteinExistence type="inferred from homology"/>
<protein>
    <recommendedName>
        <fullName evidence="3 5">Regulatory protein RecX</fullName>
    </recommendedName>
</protein>
<dbReference type="GO" id="GO:0006282">
    <property type="term" value="P:regulation of DNA repair"/>
    <property type="evidence" value="ECO:0007669"/>
    <property type="project" value="UniProtKB-UniRule"/>
</dbReference>
<dbReference type="Gene3D" id="1.10.10.10">
    <property type="entry name" value="Winged helix-like DNA-binding domain superfamily/Winged helix DNA-binding domain"/>
    <property type="match status" value="1"/>
</dbReference>
<comment type="subcellular location">
    <subcellularLocation>
        <location evidence="1 5">Cytoplasm</location>
    </subcellularLocation>
</comment>
<keyword evidence="4 5" id="KW-0963">Cytoplasm</keyword>
<feature type="domain" description="RecX second three-helical" evidence="7">
    <location>
        <begin position="67"/>
        <end position="108"/>
    </location>
</feature>
<dbReference type="InterPro" id="IPR053924">
    <property type="entry name" value="RecX_HTH_2nd"/>
</dbReference>
<reference evidence="8" key="2">
    <citation type="journal article" date="2024" name="Environ. Microbiol.">
        <title>Genome analysis and description of Tunturibacter gen. nov. expands the diversity of Terriglobia in tundra soils.</title>
        <authorList>
            <person name="Messyasz A."/>
            <person name="Mannisto M.K."/>
            <person name="Kerkhof L.J."/>
            <person name="Haggblom M.M."/>
        </authorList>
    </citation>
    <scope>NUCLEOTIDE SEQUENCE</scope>
    <source>
        <strain evidence="8">M8UP39</strain>
    </source>
</reference>
<evidence type="ECO:0000256" key="2">
    <source>
        <dbReference type="ARBA" id="ARBA00009695"/>
    </source>
</evidence>
<feature type="region of interest" description="Disordered" evidence="6">
    <location>
        <begin position="176"/>
        <end position="206"/>
    </location>
</feature>